<organism evidence="2 3">
    <name type="scientific">Stentor coeruleus</name>
    <dbReference type="NCBI Taxonomy" id="5963"/>
    <lineage>
        <taxon>Eukaryota</taxon>
        <taxon>Sar</taxon>
        <taxon>Alveolata</taxon>
        <taxon>Ciliophora</taxon>
        <taxon>Postciliodesmatophora</taxon>
        <taxon>Heterotrichea</taxon>
        <taxon>Heterotrichida</taxon>
        <taxon>Stentoridae</taxon>
        <taxon>Stentor</taxon>
    </lineage>
</organism>
<reference evidence="2 3" key="1">
    <citation type="submission" date="2016-11" db="EMBL/GenBank/DDBJ databases">
        <title>The macronuclear genome of Stentor coeruleus: a giant cell with tiny introns.</title>
        <authorList>
            <person name="Slabodnick M."/>
            <person name="Ruby J.G."/>
            <person name="Reiff S.B."/>
            <person name="Swart E.C."/>
            <person name="Gosai S."/>
            <person name="Prabakaran S."/>
            <person name="Witkowska E."/>
            <person name="Larue G.E."/>
            <person name="Fisher S."/>
            <person name="Freeman R.M."/>
            <person name="Gunawardena J."/>
            <person name="Chu W."/>
            <person name="Stover N.A."/>
            <person name="Gregory B.D."/>
            <person name="Nowacki M."/>
            <person name="Derisi J."/>
            <person name="Roy S.W."/>
            <person name="Marshall W.F."/>
            <person name="Sood P."/>
        </authorList>
    </citation>
    <scope>NUCLEOTIDE SEQUENCE [LARGE SCALE GENOMIC DNA]</scope>
    <source>
        <strain evidence="2">WM001</strain>
    </source>
</reference>
<accession>A0A1R2CKX8</accession>
<proteinExistence type="predicted"/>
<gene>
    <name evidence="2" type="ORF">SteCoe_8104</name>
</gene>
<dbReference type="Proteomes" id="UP000187209">
    <property type="component" value="Unassembled WGS sequence"/>
</dbReference>
<keyword evidence="3" id="KW-1185">Reference proteome</keyword>
<sequence>MSSRPRVKTLGISQDAFEFRNKRNTTPEEQKNKSLQRDLQRTMAWQQPNKSIRRTEVSNYAIEKVASAVNMYIREFNGMFLTFEDLKAMIRKTWLEISPIELRDVWEIIPHSKASLIDWAKEFSVPVDSFNIPQTESKKAEMPIIMVKLKEVAINYGNKFLIQTLKNRQLLYKEELLQIFERFQITNYKEDFDEFRSWAIYNNIMKRYGNELAIETEALCPYFQGVDFIEKQDFSPHEPVISQLISRTLTSLATQNFQQIKKSLLQYSHNDYIEEIHLREIFKYSFPSLTNENLSLFINSLKLTIPANLQVPFRQINLPEFFSLFDNSPVTVLSRPEIKEEKNDKKVNDHTKQYRICESFCVKYRDYNWEKDLIRKTFDVSVPLLANFRINDYNQSGALTLEVFHYTLKKSLPWMSDEEIYFLVDLGIRESGSIDDRRTNDIKRDLENYKVSQTISAAWFPQGEQFNISYLYFIIVLERLAKD</sequence>
<dbReference type="EMBL" id="MPUH01000120">
    <property type="protein sequence ID" value="OMJ89657.1"/>
    <property type="molecule type" value="Genomic_DNA"/>
</dbReference>
<evidence type="ECO:0000256" key="1">
    <source>
        <dbReference type="SAM" id="MobiDB-lite"/>
    </source>
</evidence>
<protein>
    <submittedName>
        <fullName evidence="2">Uncharacterized protein</fullName>
    </submittedName>
</protein>
<evidence type="ECO:0000313" key="2">
    <source>
        <dbReference type="EMBL" id="OMJ89657.1"/>
    </source>
</evidence>
<name>A0A1R2CKX8_9CILI</name>
<evidence type="ECO:0000313" key="3">
    <source>
        <dbReference type="Proteomes" id="UP000187209"/>
    </source>
</evidence>
<feature type="region of interest" description="Disordered" evidence="1">
    <location>
        <begin position="18"/>
        <end position="37"/>
    </location>
</feature>
<dbReference type="AlphaFoldDB" id="A0A1R2CKX8"/>
<comment type="caution">
    <text evidence="2">The sequence shown here is derived from an EMBL/GenBank/DDBJ whole genome shotgun (WGS) entry which is preliminary data.</text>
</comment>
<dbReference type="OrthoDB" id="290124at2759"/>